<dbReference type="GO" id="GO:0046872">
    <property type="term" value="F:metal ion binding"/>
    <property type="evidence" value="ECO:0007669"/>
    <property type="project" value="UniProtKB-KW"/>
</dbReference>
<evidence type="ECO:0000256" key="4">
    <source>
        <dbReference type="ARBA" id="ARBA00023098"/>
    </source>
</evidence>
<reference evidence="9" key="1">
    <citation type="submission" date="2013-11" db="EMBL/GenBank/DDBJ databases">
        <title>The genomic landscape of the Guanapo guppy.</title>
        <authorList>
            <person name="Kuenstner A."/>
            <person name="Dreyer C."/>
        </authorList>
    </citation>
    <scope>NUCLEOTIDE SEQUENCE</scope>
    <source>
        <strain evidence="9">Guanapo</strain>
    </source>
</reference>
<dbReference type="GO" id="GO:0016702">
    <property type="term" value="F:oxidoreductase activity, acting on single donors with incorporation of molecular oxygen, incorporation of two atoms of oxygen"/>
    <property type="evidence" value="ECO:0007669"/>
    <property type="project" value="InterPro"/>
</dbReference>
<evidence type="ECO:0000256" key="2">
    <source>
        <dbReference type="ARBA" id="ARBA00022964"/>
    </source>
</evidence>
<evidence type="ECO:0000313" key="9">
    <source>
        <dbReference type="Proteomes" id="UP000242638"/>
    </source>
</evidence>
<keyword evidence="4" id="KW-0443">Lipid metabolism</keyword>
<comment type="caution">
    <text evidence="5">Lacks conserved residue(s) required for the propagation of feature annotation.</text>
</comment>
<dbReference type="SUPFAM" id="SSF48484">
    <property type="entry name" value="Lipoxigenase"/>
    <property type="match status" value="1"/>
</dbReference>
<dbReference type="Gene3D" id="2.60.60.20">
    <property type="entry name" value="PLAT/LH2 domain"/>
    <property type="match status" value="1"/>
</dbReference>
<keyword evidence="3" id="KW-0560">Oxidoreductase</keyword>
<dbReference type="Proteomes" id="UP000242638">
    <property type="component" value="Unassembled WGS sequence"/>
</dbReference>
<dbReference type="InterPro" id="IPR020834">
    <property type="entry name" value="LipOase_CS"/>
</dbReference>
<feature type="domain" description="Lipoxygenase" evidence="7">
    <location>
        <begin position="1"/>
        <end position="615"/>
    </location>
</feature>
<protein>
    <submittedName>
        <fullName evidence="8">Arachidonate 12-lipoxygenase, 12R-type-like</fullName>
    </submittedName>
</protein>
<dbReference type="InterPro" id="IPR001024">
    <property type="entry name" value="PLAT/LH2_dom"/>
</dbReference>
<dbReference type="InterPro" id="IPR036392">
    <property type="entry name" value="PLAT/LH2_dom_sf"/>
</dbReference>
<evidence type="ECO:0000259" key="6">
    <source>
        <dbReference type="PROSITE" id="PS50095"/>
    </source>
</evidence>
<dbReference type="GeneTree" id="ENSGT00940000156796"/>
<dbReference type="PROSITE" id="PS00081">
    <property type="entry name" value="LIPOXYGENASE_2"/>
    <property type="match status" value="1"/>
</dbReference>
<dbReference type="PANTHER" id="PTHR11771">
    <property type="entry name" value="LIPOXYGENASE"/>
    <property type="match status" value="1"/>
</dbReference>
<evidence type="ECO:0000256" key="3">
    <source>
        <dbReference type="ARBA" id="ARBA00023002"/>
    </source>
</evidence>
<evidence type="ECO:0000256" key="5">
    <source>
        <dbReference type="PROSITE-ProRule" id="PRU00152"/>
    </source>
</evidence>
<dbReference type="Gene3D" id="1.20.245.10">
    <property type="entry name" value="Lipoxygenase-1, Domain 5"/>
    <property type="match status" value="1"/>
</dbReference>
<feature type="domain" description="PLAT" evidence="6">
    <location>
        <begin position="28"/>
        <end position="145"/>
    </location>
</feature>
<dbReference type="SMART" id="SM00308">
    <property type="entry name" value="LH2"/>
    <property type="match status" value="1"/>
</dbReference>
<keyword evidence="2" id="KW-0223">Dioxygenase</keyword>
<proteinExistence type="predicted"/>
<dbReference type="PROSITE" id="PS50095">
    <property type="entry name" value="PLAT"/>
    <property type="match status" value="1"/>
</dbReference>
<dbReference type="Gene3D" id="3.10.450.60">
    <property type="match status" value="1"/>
</dbReference>
<name>A0A3P9N497_POERE</name>
<reference evidence="8" key="2">
    <citation type="submission" date="2025-08" db="UniProtKB">
        <authorList>
            <consortium name="Ensembl"/>
        </authorList>
    </citation>
    <scope>IDENTIFICATION</scope>
    <source>
        <strain evidence="8">Guanapo</strain>
    </source>
</reference>
<accession>A0A3P9N497</accession>
<sequence length="615" mass="70709">MTVFEEEHSLLTDLRKRELELKKSLYMAEYKVKVTTGTMKHSGTIDHIYVILIGTEGQSERTELNSLGMDFITGKTGAYKVKTSSSLGKLLLVKVEKDPFLIFPEDEWFCCKVEVKTPEDEEILFPCYRWLSRGEFVELRAGKTLELAMKGLVEPGKKWKRIEHMKNVFQFKKTTMSYVLEHWKEDDFFGSQFLNGTNPNVIKRCSKLPPNFPVTDEMVKPFLETGTTLEKEMEEGNIFLCDQKIMDGIPTRQKDGNPLYVAAGLCLFYKNPEGKLLPIAIQQLYQQPSEQNPIFLPNDLDTDWLLAKLFFRSSDLIQHQTLHHLLHTHYLAEVFTMATFRCLPTVHPLYKVLIPHINCTLHINILVRKLLLSPGGALSESSLGVEGLMELMRRDLSQMTYSSLCLPENINERGLESIPNFYYRDDALKLWNYLNFVTAMVEYYYSSDCDVIKDIELQEWVNEIFTHGFLENKHSIPSCFNTIEEVAKFITMVIFRVSVQHAAVNNGQYDYNSWVPNGSLLLCKPPPATKGESSMQTFLDTLPDVEDSVKIMSAARILSEKYTDVVLLGEFPEEHFDEPLPKEIIKALQADLSYIKEEIAARNSKLEMPYTYLNP</sequence>
<dbReference type="FunFam" id="2.60.60.20:FF:000002">
    <property type="entry name" value="Arachidonate 5-lipoxygenase a"/>
    <property type="match status" value="1"/>
</dbReference>
<dbReference type="PROSITE" id="PS51393">
    <property type="entry name" value="LIPOXYGENASE_3"/>
    <property type="match status" value="1"/>
</dbReference>
<dbReference type="SUPFAM" id="SSF49723">
    <property type="entry name" value="Lipase/lipooxygenase domain (PLAT/LH2 domain)"/>
    <property type="match status" value="1"/>
</dbReference>
<keyword evidence="1" id="KW-0479">Metal-binding</keyword>
<dbReference type="InterPro" id="IPR000907">
    <property type="entry name" value="LipOase"/>
</dbReference>
<organism evidence="8 9">
    <name type="scientific">Poecilia reticulata</name>
    <name type="common">Guppy</name>
    <name type="synonym">Acanthophacelus reticulatus</name>
    <dbReference type="NCBI Taxonomy" id="8081"/>
    <lineage>
        <taxon>Eukaryota</taxon>
        <taxon>Metazoa</taxon>
        <taxon>Chordata</taxon>
        <taxon>Craniata</taxon>
        <taxon>Vertebrata</taxon>
        <taxon>Euteleostomi</taxon>
        <taxon>Actinopterygii</taxon>
        <taxon>Neopterygii</taxon>
        <taxon>Teleostei</taxon>
        <taxon>Neoteleostei</taxon>
        <taxon>Acanthomorphata</taxon>
        <taxon>Ovalentaria</taxon>
        <taxon>Atherinomorphae</taxon>
        <taxon>Cyprinodontiformes</taxon>
        <taxon>Poeciliidae</taxon>
        <taxon>Poeciliinae</taxon>
        <taxon>Poecilia</taxon>
    </lineage>
</organism>
<keyword evidence="9" id="KW-1185">Reference proteome</keyword>
<dbReference type="AlphaFoldDB" id="A0A3P9N497"/>
<dbReference type="Pfam" id="PF00305">
    <property type="entry name" value="Lipoxygenase"/>
    <property type="match status" value="1"/>
</dbReference>
<reference evidence="8" key="3">
    <citation type="submission" date="2025-09" db="UniProtKB">
        <authorList>
            <consortium name="Ensembl"/>
        </authorList>
    </citation>
    <scope>IDENTIFICATION</scope>
    <source>
        <strain evidence="8">Guanapo</strain>
    </source>
</reference>
<dbReference type="GO" id="GO:0034440">
    <property type="term" value="P:lipid oxidation"/>
    <property type="evidence" value="ECO:0007669"/>
    <property type="project" value="InterPro"/>
</dbReference>
<evidence type="ECO:0000259" key="7">
    <source>
        <dbReference type="PROSITE" id="PS51393"/>
    </source>
</evidence>
<dbReference type="Pfam" id="PF01477">
    <property type="entry name" value="PLAT"/>
    <property type="match status" value="1"/>
</dbReference>
<dbReference type="InterPro" id="IPR036226">
    <property type="entry name" value="LipOase_C_sf"/>
</dbReference>
<dbReference type="Ensembl" id="ENSPRET00000004393.1">
    <property type="protein sequence ID" value="ENSPREP00000004333.1"/>
    <property type="gene ID" value="ENSPREG00000002928.1"/>
</dbReference>
<evidence type="ECO:0000313" key="8">
    <source>
        <dbReference type="Ensembl" id="ENSPREP00000004333.1"/>
    </source>
</evidence>
<dbReference type="PRINTS" id="PR00087">
    <property type="entry name" value="LIPOXYGENASE"/>
</dbReference>
<evidence type="ECO:0000256" key="1">
    <source>
        <dbReference type="ARBA" id="ARBA00022723"/>
    </source>
</evidence>
<dbReference type="Bgee" id="ENSPREG00000002928">
    <property type="expression patterns" value="Expressed in organism subdivision and 1 other cell type or tissue"/>
</dbReference>
<dbReference type="InterPro" id="IPR013819">
    <property type="entry name" value="LipOase_C"/>
</dbReference>